<sequence>MNIDYKRAAILTKEIVDLKKQIIDFSNKHKLFSCGVVLPNQKLFVHWMVKEMMLCSLRLKENELSCLLHILNLKGK</sequence>
<dbReference type="EMBL" id="CP053840">
    <property type="protein sequence ID" value="QKF67037.1"/>
    <property type="molecule type" value="Genomic_DNA"/>
</dbReference>
<keyword evidence="2" id="KW-1185">Reference proteome</keyword>
<dbReference type="KEGG" id="avp:AVENP_1485"/>
<evidence type="ECO:0000313" key="2">
    <source>
        <dbReference type="Proteomes" id="UP000503482"/>
    </source>
</evidence>
<gene>
    <name evidence="1" type="ORF">AVENP_1485</name>
</gene>
<proteinExistence type="predicted"/>
<dbReference type="AlphaFoldDB" id="A0AAE7BAY6"/>
<organism evidence="1 2">
    <name type="scientific">Arcobacter venerupis</name>
    <dbReference type="NCBI Taxonomy" id="1054033"/>
    <lineage>
        <taxon>Bacteria</taxon>
        <taxon>Pseudomonadati</taxon>
        <taxon>Campylobacterota</taxon>
        <taxon>Epsilonproteobacteria</taxon>
        <taxon>Campylobacterales</taxon>
        <taxon>Arcobacteraceae</taxon>
        <taxon>Arcobacter</taxon>
    </lineage>
</organism>
<dbReference type="Proteomes" id="UP000503482">
    <property type="component" value="Chromosome"/>
</dbReference>
<name>A0AAE7BAY6_9BACT</name>
<dbReference type="RefSeq" id="WP_128358532.1">
    <property type="nucleotide sequence ID" value="NZ_CP053840.1"/>
</dbReference>
<reference evidence="1 2" key="1">
    <citation type="submission" date="2020-05" db="EMBL/GenBank/DDBJ databases">
        <title>Complete genome sequencing of Campylobacter and Arcobacter type strains.</title>
        <authorList>
            <person name="Miller W.G."/>
            <person name="Yee E."/>
        </authorList>
    </citation>
    <scope>NUCLEOTIDE SEQUENCE [LARGE SCALE GENOMIC DNA]</scope>
    <source>
        <strain evidence="1 2">LMG 26156</strain>
    </source>
</reference>
<evidence type="ECO:0000313" key="1">
    <source>
        <dbReference type="EMBL" id="QKF67037.1"/>
    </source>
</evidence>
<accession>A0AAE7BAY6</accession>
<protein>
    <submittedName>
        <fullName evidence="1">Uncharacterized protein</fullName>
    </submittedName>
</protein>